<dbReference type="Proteomes" id="UP000524237">
    <property type="component" value="Unassembled WGS sequence"/>
</dbReference>
<dbReference type="InterPro" id="IPR000182">
    <property type="entry name" value="GNAT_dom"/>
</dbReference>
<dbReference type="InterPro" id="IPR016181">
    <property type="entry name" value="Acyl_CoA_acyltransferase"/>
</dbReference>
<organism evidence="4 5">
    <name type="scientific">Alpinimonas psychrophila</name>
    <dbReference type="NCBI Taxonomy" id="748908"/>
    <lineage>
        <taxon>Bacteria</taxon>
        <taxon>Bacillati</taxon>
        <taxon>Actinomycetota</taxon>
        <taxon>Actinomycetes</taxon>
        <taxon>Micrococcales</taxon>
        <taxon>Microbacteriaceae</taxon>
        <taxon>Alpinimonas</taxon>
    </lineage>
</organism>
<dbReference type="AlphaFoldDB" id="A0A7W3PPY7"/>
<comment type="caution">
    <text evidence="4">The sequence shown here is derived from an EMBL/GenBank/DDBJ whole genome shotgun (WGS) entry which is preliminary data.</text>
</comment>
<name>A0A7W3PPY7_9MICO</name>
<dbReference type="RefSeq" id="WP_182485435.1">
    <property type="nucleotide sequence ID" value="NZ_JACGWU010000010.1"/>
</dbReference>
<dbReference type="GO" id="GO:0008080">
    <property type="term" value="F:N-acetyltransferase activity"/>
    <property type="evidence" value="ECO:0007669"/>
    <property type="project" value="TreeGrafter"/>
</dbReference>
<dbReference type="PANTHER" id="PTHR10545">
    <property type="entry name" value="DIAMINE N-ACETYLTRANSFERASE"/>
    <property type="match status" value="1"/>
</dbReference>
<dbReference type="PANTHER" id="PTHR10545:SF42">
    <property type="entry name" value="ACETYLTRANSFERASE"/>
    <property type="match status" value="1"/>
</dbReference>
<dbReference type="InterPro" id="IPR051016">
    <property type="entry name" value="Diverse_Substrate_AcTransf"/>
</dbReference>
<dbReference type="CDD" id="cd04301">
    <property type="entry name" value="NAT_SF"/>
    <property type="match status" value="1"/>
</dbReference>
<keyword evidence="1 4" id="KW-0808">Transferase</keyword>
<dbReference type="Pfam" id="PF00583">
    <property type="entry name" value="Acetyltransf_1"/>
    <property type="match status" value="1"/>
</dbReference>
<reference evidence="4 5" key="1">
    <citation type="submission" date="2020-07" db="EMBL/GenBank/DDBJ databases">
        <title>Sequencing the genomes of 1000 actinobacteria strains.</title>
        <authorList>
            <person name="Klenk H.-P."/>
        </authorList>
    </citation>
    <scope>NUCLEOTIDE SEQUENCE [LARGE SCALE GENOMIC DNA]</scope>
    <source>
        <strain evidence="4 5">DSM 23737</strain>
    </source>
</reference>
<dbReference type="PROSITE" id="PS51186">
    <property type="entry name" value="GNAT"/>
    <property type="match status" value="1"/>
</dbReference>
<protein>
    <submittedName>
        <fullName evidence="4">GNAT superfamily N-acetyltransferase</fullName>
    </submittedName>
</protein>
<keyword evidence="5" id="KW-1185">Reference proteome</keyword>
<evidence type="ECO:0000256" key="2">
    <source>
        <dbReference type="ARBA" id="ARBA00023315"/>
    </source>
</evidence>
<evidence type="ECO:0000313" key="4">
    <source>
        <dbReference type="EMBL" id="MBA8830027.1"/>
    </source>
</evidence>
<feature type="domain" description="N-acetyltransferase" evidence="3">
    <location>
        <begin position="10"/>
        <end position="156"/>
    </location>
</feature>
<dbReference type="Gene3D" id="3.40.630.30">
    <property type="match status" value="1"/>
</dbReference>
<evidence type="ECO:0000259" key="3">
    <source>
        <dbReference type="PROSITE" id="PS51186"/>
    </source>
</evidence>
<proteinExistence type="predicted"/>
<accession>A0A7W3PPY7</accession>
<gene>
    <name evidence="4" type="ORF">FB555_002154</name>
</gene>
<sequence length="156" mass="17435">MTTTSDKTPVSVRKIRSGDFDEWLVLWGGYLRFYEEDLPRSTTDVSWSRLLDDNVNMSGLVAVVDGRIVGFTNYLFTDSTWHVNPDCYLEDLFTAADVRGLGVGRALIAAVTDIARAAGSDTVYWQTQNSNTTARTLYNKVASDNGHMLYEIDLHA</sequence>
<dbReference type="EMBL" id="JACGWU010000010">
    <property type="protein sequence ID" value="MBA8830027.1"/>
    <property type="molecule type" value="Genomic_DNA"/>
</dbReference>
<keyword evidence="2" id="KW-0012">Acyltransferase</keyword>
<dbReference type="SUPFAM" id="SSF55729">
    <property type="entry name" value="Acyl-CoA N-acyltransferases (Nat)"/>
    <property type="match status" value="1"/>
</dbReference>
<evidence type="ECO:0000313" key="5">
    <source>
        <dbReference type="Proteomes" id="UP000524237"/>
    </source>
</evidence>
<evidence type="ECO:0000256" key="1">
    <source>
        <dbReference type="ARBA" id="ARBA00022679"/>
    </source>
</evidence>